<dbReference type="Pfam" id="PF01370">
    <property type="entry name" value="Epimerase"/>
    <property type="match status" value="1"/>
</dbReference>
<dbReference type="InterPro" id="IPR001509">
    <property type="entry name" value="Epimerase_deHydtase"/>
</dbReference>
<reference evidence="3" key="1">
    <citation type="journal article" date="2019" name="Int. J. Syst. Evol. Microbiol.">
        <title>The Global Catalogue of Microorganisms (GCM) 10K type strain sequencing project: providing services to taxonomists for standard genome sequencing and annotation.</title>
        <authorList>
            <consortium name="The Broad Institute Genomics Platform"/>
            <consortium name="The Broad Institute Genome Sequencing Center for Infectious Disease"/>
            <person name="Wu L."/>
            <person name="Ma J."/>
        </authorList>
    </citation>
    <scope>NUCLEOTIDE SEQUENCE [LARGE SCALE GENOMIC DNA]</scope>
    <source>
        <strain evidence="3">CCM 7224</strain>
    </source>
</reference>
<dbReference type="Gene3D" id="3.40.50.720">
    <property type="entry name" value="NAD(P)-binding Rossmann-like Domain"/>
    <property type="match status" value="1"/>
</dbReference>
<evidence type="ECO:0000313" key="2">
    <source>
        <dbReference type="EMBL" id="MFC4957461.1"/>
    </source>
</evidence>
<evidence type="ECO:0000259" key="1">
    <source>
        <dbReference type="Pfam" id="PF01370"/>
    </source>
</evidence>
<organism evidence="2 3">
    <name type="scientific">Streptomyces mauvecolor</name>
    <dbReference type="NCBI Taxonomy" id="58345"/>
    <lineage>
        <taxon>Bacteria</taxon>
        <taxon>Bacillati</taxon>
        <taxon>Actinomycetota</taxon>
        <taxon>Actinomycetes</taxon>
        <taxon>Kitasatosporales</taxon>
        <taxon>Streptomycetaceae</taxon>
        <taxon>Streptomyces</taxon>
    </lineage>
</organism>
<protein>
    <submittedName>
        <fullName evidence="2">NAD-dependent epimerase/dehydratase family protein</fullName>
    </submittedName>
</protein>
<dbReference type="PANTHER" id="PTHR43245">
    <property type="entry name" value="BIFUNCTIONAL POLYMYXIN RESISTANCE PROTEIN ARNA"/>
    <property type="match status" value="1"/>
</dbReference>
<dbReference type="RefSeq" id="WP_344378583.1">
    <property type="nucleotide sequence ID" value="NZ_BAAASQ010000023.1"/>
</dbReference>
<name>A0ABV9UK34_9ACTN</name>
<evidence type="ECO:0000313" key="3">
    <source>
        <dbReference type="Proteomes" id="UP001595834"/>
    </source>
</evidence>
<dbReference type="SUPFAM" id="SSF51735">
    <property type="entry name" value="NAD(P)-binding Rossmann-fold domains"/>
    <property type="match status" value="1"/>
</dbReference>
<comment type="caution">
    <text evidence="2">The sequence shown here is derived from an EMBL/GenBank/DDBJ whole genome shotgun (WGS) entry which is preliminary data.</text>
</comment>
<keyword evidence="3" id="KW-1185">Reference proteome</keyword>
<feature type="domain" description="NAD-dependent epimerase/dehydratase" evidence="1">
    <location>
        <begin position="20"/>
        <end position="247"/>
    </location>
</feature>
<gene>
    <name evidence="2" type="ORF">ACFPFX_14310</name>
</gene>
<sequence>MSVSSSRTTGDEHVGQAGSVVVLGATGFVGRHVCEAFEAAGWTVTGVARSTPSTPTPYAMEGLDVVGAEPGRIAELLARRGAEVVVNAAGAAWQVTEEEMARANTDLVHRLLAGLALLDGRPRLIQLGSVHEYGPVPNRTAITEDLPTAPVTPYGRSKLAGGRALLDAIAAGGATGLVLRLSNVSGPGTHRASLLGLVAHHLATSASQPLRLAPLLAHRDFVDVRDVAESVLAAARSDASGRVVNIGAGQATSVRVLVARLSELAGATAEIIEAPVQGGRPPETEYQRMDIGLAGALLGWAPRRSLDDSLRDLLVHARAAADREPLSSALQVTPTTMTTSGHR</sequence>
<dbReference type="EMBL" id="JBHSIZ010000016">
    <property type="protein sequence ID" value="MFC4957461.1"/>
    <property type="molecule type" value="Genomic_DNA"/>
</dbReference>
<proteinExistence type="predicted"/>
<dbReference type="InterPro" id="IPR050177">
    <property type="entry name" value="Lipid_A_modif_metabolic_enz"/>
</dbReference>
<dbReference type="InterPro" id="IPR036291">
    <property type="entry name" value="NAD(P)-bd_dom_sf"/>
</dbReference>
<dbReference type="PANTHER" id="PTHR43245:SF13">
    <property type="entry name" value="UDP-D-APIOSE_UDP-D-XYLOSE SYNTHASE 2"/>
    <property type="match status" value="1"/>
</dbReference>
<accession>A0ABV9UK34</accession>
<dbReference type="Proteomes" id="UP001595834">
    <property type="component" value="Unassembled WGS sequence"/>
</dbReference>